<name>A0A243RA49_9ACTN</name>
<dbReference type="PANTHER" id="PTHR34406">
    <property type="entry name" value="PROTEIN YCEI"/>
    <property type="match status" value="1"/>
</dbReference>
<feature type="domain" description="Lipid/polyisoprenoid-binding YceI-like" evidence="2">
    <location>
        <begin position="19"/>
        <end position="181"/>
    </location>
</feature>
<dbReference type="Gene3D" id="2.40.128.110">
    <property type="entry name" value="Lipid/polyisoprenoid-binding, YceI-like"/>
    <property type="match status" value="1"/>
</dbReference>
<sequence>MTSKTITTTTTALPLPAGRWTLDPFHSAVGFTIRHLGISKVRGQFGRFAADLTVGDTLDGCAVAATVALDSIDTGNADRDAHVSGPDMLDVVNRPAMAFRSTRIDGDGADWIMEGDLTIGEVTRSVIFDVEFGGVEDSIVDGRRHAGFEAKGEIRRSDFGLGFAPAVLGDSIKIQLDMQFVEPE</sequence>
<comment type="caution">
    <text evidence="3">The sequence shown here is derived from an EMBL/GenBank/DDBJ whole genome shotgun (WGS) entry which is preliminary data.</text>
</comment>
<dbReference type="SMART" id="SM00867">
    <property type="entry name" value="YceI"/>
    <property type="match status" value="1"/>
</dbReference>
<keyword evidence="4" id="KW-1185">Reference proteome</keyword>
<dbReference type="InterPro" id="IPR007372">
    <property type="entry name" value="Lipid/polyisoprenoid-bd_YceI"/>
</dbReference>
<dbReference type="Proteomes" id="UP000194761">
    <property type="component" value="Unassembled WGS sequence"/>
</dbReference>
<evidence type="ECO:0000313" key="4">
    <source>
        <dbReference type="Proteomes" id="UP000194761"/>
    </source>
</evidence>
<dbReference type="RefSeq" id="WP_086577452.1">
    <property type="nucleotide sequence ID" value="NZ_NGFP01000214.1"/>
</dbReference>
<evidence type="ECO:0000313" key="3">
    <source>
        <dbReference type="EMBL" id="OUC91511.1"/>
    </source>
</evidence>
<evidence type="ECO:0000259" key="2">
    <source>
        <dbReference type="SMART" id="SM00867"/>
    </source>
</evidence>
<dbReference type="SUPFAM" id="SSF101874">
    <property type="entry name" value="YceI-like"/>
    <property type="match status" value="1"/>
</dbReference>
<dbReference type="AlphaFoldDB" id="A0A243RA49"/>
<dbReference type="Pfam" id="PF04264">
    <property type="entry name" value="YceI"/>
    <property type="match status" value="1"/>
</dbReference>
<accession>A0A243RA49</accession>
<dbReference type="EMBL" id="NGFP01000214">
    <property type="protein sequence ID" value="OUC91511.1"/>
    <property type="molecule type" value="Genomic_DNA"/>
</dbReference>
<gene>
    <name evidence="3" type="ORF">CA984_33480</name>
</gene>
<dbReference type="PANTHER" id="PTHR34406:SF1">
    <property type="entry name" value="PROTEIN YCEI"/>
    <property type="match status" value="1"/>
</dbReference>
<reference evidence="3 4" key="1">
    <citation type="submission" date="2017-05" db="EMBL/GenBank/DDBJ databases">
        <title>Biotechnological potential of actinobacteria isolated from South African environments.</title>
        <authorList>
            <person name="Le Roes-Hill M."/>
            <person name="Prins A."/>
            <person name="Durrell K.A."/>
        </authorList>
    </citation>
    <scope>NUCLEOTIDE SEQUENCE [LARGE SCALE GENOMIC DNA]</scope>
    <source>
        <strain evidence="3">M26</strain>
    </source>
</reference>
<protein>
    <recommendedName>
        <fullName evidence="2">Lipid/polyisoprenoid-binding YceI-like domain-containing protein</fullName>
    </recommendedName>
</protein>
<proteinExistence type="inferred from homology"/>
<comment type="similarity">
    <text evidence="1">Belongs to the UPF0312 family.</text>
</comment>
<organism evidence="3 4">
    <name type="scientific">Streptosporangium minutum</name>
    <dbReference type="NCBI Taxonomy" id="569862"/>
    <lineage>
        <taxon>Bacteria</taxon>
        <taxon>Bacillati</taxon>
        <taxon>Actinomycetota</taxon>
        <taxon>Actinomycetes</taxon>
        <taxon>Streptosporangiales</taxon>
        <taxon>Streptosporangiaceae</taxon>
        <taxon>Streptosporangium</taxon>
    </lineage>
</organism>
<dbReference type="InterPro" id="IPR036761">
    <property type="entry name" value="TTHA0802/YceI-like_sf"/>
</dbReference>
<evidence type="ECO:0000256" key="1">
    <source>
        <dbReference type="ARBA" id="ARBA00008812"/>
    </source>
</evidence>